<organism evidence="2 3">
    <name type="scientific">Caenorhabditis tropicalis</name>
    <dbReference type="NCBI Taxonomy" id="1561998"/>
    <lineage>
        <taxon>Eukaryota</taxon>
        <taxon>Metazoa</taxon>
        <taxon>Ecdysozoa</taxon>
        <taxon>Nematoda</taxon>
        <taxon>Chromadorea</taxon>
        <taxon>Rhabditida</taxon>
        <taxon>Rhabditina</taxon>
        <taxon>Rhabditomorpha</taxon>
        <taxon>Rhabditoidea</taxon>
        <taxon>Rhabditidae</taxon>
        <taxon>Peloderinae</taxon>
        <taxon>Caenorhabditis</taxon>
    </lineage>
</organism>
<name>A0A1I7TPU7_9PELO</name>
<keyword evidence="1" id="KW-0732">Signal</keyword>
<dbReference type="AlphaFoldDB" id="A0A1I7TPU7"/>
<evidence type="ECO:0000313" key="3">
    <source>
        <dbReference type="WBParaSite" id="Csp11.Scaffold629.g10584.t1"/>
    </source>
</evidence>
<dbReference type="eggNOG" id="ENOG502TIKB">
    <property type="taxonomic scope" value="Eukaryota"/>
</dbReference>
<reference evidence="3" key="1">
    <citation type="submission" date="2016-11" db="UniProtKB">
        <authorList>
            <consortium name="WormBaseParasite"/>
        </authorList>
    </citation>
    <scope>IDENTIFICATION</scope>
</reference>
<dbReference type="Proteomes" id="UP000095282">
    <property type="component" value="Unplaced"/>
</dbReference>
<proteinExistence type="predicted"/>
<evidence type="ECO:0000313" key="2">
    <source>
        <dbReference type="Proteomes" id="UP000095282"/>
    </source>
</evidence>
<evidence type="ECO:0000256" key="1">
    <source>
        <dbReference type="SAM" id="SignalP"/>
    </source>
</evidence>
<feature type="signal peptide" evidence="1">
    <location>
        <begin position="1"/>
        <end position="21"/>
    </location>
</feature>
<protein>
    <submittedName>
        <fullName evidence="3">CC domain-containing protein</fullName>
    </submittedName>
</protein>
<dbReference type="WBParaSite" id="Csp11.Scaffold629.g10584.t1">
    <property type="protein sequence ID" value="Csp11.Scaffold629.g10584.t1"/>
    <property type="gene ID" value="Csp11.Scaffold629.g10584"/>
</dbReference>
<sequence length="88" mass="9601">MASSSLSYVLILSLLIAICSSKSTTEVEIVGPCVNSHCPHTYECKRNECIRDKPKARPGTVSIGPCINTQCPVGHFCLNQENQCYPSK</sequence>
<accession>A0A1I7TPU7</accession>
<feature type="chain" id="PRO_5009307816" evidence="1">
    <location>
        <begin position="22"/>
        <end position="88"/>
    </location>
</feature>
<keyword evidence="2" id="KW-1185">Reference proteome</keyword>